<dbReference type="OrthoDB" id="5552175at2759"/>
<sequence>MIGLSHSSAIGGGGRRAPTSADHSPHRQSWSSDDPASSNSSIHNSFVSASSVHNSVHNSVASAASSGERRSLWRKLRKQTGRMQTVHSTQSDHHLSMSPRVGASQSAGGYYTSPRHSMSQRSQSATYAQSRPSTASTTASGGAVPSRPTTAATAPPGAWRSSAHALPIVGVTAPPPAAAAAAAAPLSPREQLIQSVTGLERLKLIASLGDEKKPQRPASMQPQRRQPPQPAVPRGSVDVAYGRADAARGSLDVRRAAAASQSMDLARPAVVDHSNPDDISAESIRQVLGAYAGKTEDAKSMPRLRRLMMLPHNARREQHQLPDMLALSRISEDDEQPPTATSDRASLELCRSAMQTPRAADASKRLSENSGSTLCSGDADADGSDHRARPRTVAEGPKAGSPTPKRQSLAPSAHRKAADWGMKLDPIVYRNTFARARLASEQHQHQHQPSVDALSASAPSLPCDSPPRRLRRPSESGGHAPADHSSEVERLRAALRVLQSRNEILSELVVRDPLEAVPESVRIHIRTIELENAWLRKELAKRAAR</sequence>
<comment type="caution">
    <text evidence="2">The sequence shown here is derived from an EMBL/GenBank/DDBJ whole genome shotgun (WGS) entry which is preliminary data.</text>
</comment>
<evidence type="ECO:0000313" key="2">
    <source>
        <dbReference type="EMBL" id="KAJ2785273.1"/>
    </source>
</evidence>
<feature type="region of interest" description="Disordered" evidence="1">
    <location>
        <begin position="439"/>
        <end position="487"/>
    </location>
</feature>
<feature type="region of interest" description="Disordered" evidence="1">
    <location>
        <begin position="1"/>
        <end position="159"/>
    </location>
</feature>
<feature type="region of interest" description="Disordered" evidence="1">
    <location>
        <begin position="207"/>
        <end position="236"/>
    </location>
</feature>
<feature type="region of interest" description="Disordered" evidence="1">
    <location>
        <begin position="354"/>
        <end position="417"/>
    </location>
</feature>
<dbReference type="AlphaFoldDB" id="A0A9W8HHP4"/>
<dbReference type="Proteomes" id="UP001140217">
    <property type="component" value="Unassembled WGS sequence"/>
</dbReference>
<feature type="compositionally biased region" description="Low complexity" evidence="1">
    <location>
        <begin position="29"/>
        <end position="66"/>
    </location>
</feature>
<evidence type="ECO:0000313" key="3">
    <source>
        <dbReference type="Proteomes" id="UP001140217"/>
    </source>
</evidence>
<organism evidence="2 3">
    <name type="scientific">Coemansia javaensis</name>
    <dbReference type="NCBI Taxonomy" id="2761396"/>
    <lineage>
        <taxon>Eukaryota</taxon>
        <taxon>Fungi</taxon>
        <taxon>Fungi incertae sedis</taxon>
        <taxon>Zoopagomycota</taxon>
        <taxon>Kickxellomycotina</taxon>
        <taxon>Kickxellomycetes</taxon>
        <taxon>Kickxellales</taxon>
        <taxon>Kickxellaceae</taxon>
        <taxon>Coemansia</taxon>
    </lineage>
</organism>
<gene>
    <name evidence="2" type="ORF">H4R18_000597</name>
</gene>
<proteinExistence type="predicted"/>
<accession>A0A9W8HHP4</accession>
<feature type="compositionally biased region" description="Polar residues" evidence="1">
    <location>
        <begin position="114"/>
        <end position="140"/>
    </location>
</feature>
<reference evidence="2" key="1">
    <citation type="submission" date="2022-07" db="EMBL/GenBank/DDBJ databases">
        <title>Phylogenomic reconstructions and comparative analyses of Kickxellomycotina fungi.</title>
        <authorList>
            <person name="Reynolds N.K."/>
            <person name="Stajich J.E."/>
            <person name="Barry K."/>
            <person name="Grigoriev I.V."/>
            <person name="Crous P."/>
            <person name="Smith M.E."/>
        </authorList>
    </citation>
    <scope>NUCLEOTIDE SEQUENCE</scope>
    <source>
        <strain evidence="2">NBRC 105414</strain>
    </source>
</reference>
<evidence type="ECO:0000256" key="1">
    <source>
        <dbReference type="SAM" id="MobiDB-lite"/>
    </source>
</evidence>
<dbReference type="EMBL" id="JANBUL010000013">
    <property type="protein sequence ID" value="KAJ2785273.1"/>
    <property type="molecule type" value="Genomic_DNA"/>
</dbReference>
<protein>
    <submittedName>
        <fullName evidence="2">Uncharacterized protein</fullName>
    </submittedName>
</protein>
<keyword evidence="3" id="KW-1185">Reference proteome</keyword>
<name>A0A9W8HHP4_9FUNG</name>